<evidence type="ECO:0000256" key="2">
    <source>
        <dbReference type="ARBA" id="ARBA00023054"/>
    </source>
</evidence>
<dbReference type="AlphaFoldDB" id="A0A9P0DKD9"/>
<accession>A0A9P0DKD9</accession>
<feature type="compositionally biased region" description="Basic residues" evidence="3">
    <location>
        <begin position="597"/>
        <end position="606"/>
    </location>
</feature>
<keyword evidence="2" id="KW-0175">Coiled coil</keyword>
<sequence>MSDHSSSVYNNTCLKVPKKSNTERFNQKFLSELHNEVTKNFNDRMKADLMKSPRGDVRMFIDFFDSIPEYDDVNHLSNKDFYRKLENLKEKQRVFCQRMNNELKFATKDTTCIDDFKNRHTDYKNSSAVDNENPRVFCGTPTPKKSSQERYLPDENLSLSDMMLSKPPSRRSVRIETPSMNSSPELTSKHHHPPHKWQNMLLENRKHLNHDWDELVNDDLNSVEKTPLPLETRSAPNSPTRTRKCSLEEYDGITVPRPFKMTVRDEENKIVDELLLKIKGKEEKPHLFKAHDVPIESQIPLFDKIMEDQHKRSQKVKQKRKADLQAQMRPFSFTRRDEEIQELTKTFSKSLPCVYYDDIPVKVKKFRAKPIPRNLFSNYIYKKMHEDEFYRALQKKVRAEEMLKQASLPPSMAKREHSRSKIDVCPRSYRELYSSEERDTPIKKHRHNYKKQKRRVPSAVSRNSTESRTPSSLDMSSINRSNLAAVLRIQSAKKRIEMDITRKLEEAKLKEEAIWREKLMRKKSVWQALAYSHEEDLAMRLQQRRDEEKLRNEEHRLRMELMLGRVNQQPTLFERQSQIKFSKPLERNDCNEEYKSLKKNNRKPRSKSMSSGFSDAKSVTNKTMIEKNSLQSAKHSIKEST</sequence>
<protein>
    <recommendedName>
        <fullName evidence="6">Protein FAM161B</fullName>
    </recommendedName>
</protein>
<feature type="compositionally biased region" description="Polar residues" evidence="3">
    <location>
        <begin position="460"/>
        <end position="476"/>
    </location>
</feature>
<dbReference type="Pfam" id="PF10595">
    <property type="entry name" value="FAM161A_B"/>
    <property type="match status" value="1"/>
</dbReference>
<feature type="compositionally biased region" description="Polar residues" evidence="3">
    <location>
        <begin position="607"/>
        <end position="634"/>
    </location>
</feature>
<dbReference type="EMBL" id="OU892286">
    <property type="protein sequence ID" value="CAH1122906.1"/>
    <property type="molecule type" value="Genomic_DNA"/>
</dbReference>
<evidence type="ECO:0000256" key="1">
    <source>
        <dbReference type="ARBA" id="ARBA00006663"/>
    </source>
</evidence>
<dbReference type="Proteomes" id="UP001152799">
    <property type="component" value="Chromosome 10"/>
</dbReference>
<keyword evidence="5" id="KW-1185">Reference proteome</keyword>
<name>A0A9P0DKD9_9CUCU</name>
<evidence type="ECO:0000256" key="3">
    <source>
        <dbReference type="SAM" id="MobiDB-lite"/>
    </source>
</evidence>
<dbReference type="InterPro" id="IPR019579">
    <property type="entry name" value="FAM161A/B"/>
</dbReference>
<feature type="region of interest" description="Disordered" evidence="3">
    <location>
        <begin position="435"/>
        <end position="476"/>
    </location>
</feature>
<gene>
    <name evidence="4" type="ORF">CEUTPL_LOCUS1942</name>
</gene>
<dbReference type="OrthoDB" id="2150121at2759"/>
<dbReference type="InterPro" id="IPR051655">
    <property type="entry name" value="FAM161"/>
</dbReference>
<reference evidence="4" key="1">
    <citation type="submission" date="2022-01" db="EMBL/GenBank/DDBJ databases">
        <authorList>
            <person name="King R."/>
        </authorList>
    </citation>
    <scope>NUCLEOTIDE SEQUENCE</scope>
</reference>
<proteinExistence type="inferred from homology"/>
<dbReference type="GO" id="GO:0044782">
    <property type="term" value="P:cilium organization"/>
    <property type="evidence" value="ECO:0007669"/>
    <property type="project" value="TreeGrafter"/>
</dbReference>
<evidence type="ECO:0000313" key="5">
    <source>
        <dbReference type="Proteomes" id="UP001152799"/>
    </source>
</evidence>
<feature type="region of interest" description="Disordered" evidence="3">
    <location>
        <begin position="156"/>
        <end position="194"/>
    </location>
</feature>
<feature type="region of interest" description="Disordered" evidence="3">
    <location>
        <begin position="590"/>
        <end position="641"/>
    </location>
</feature>
<organism evidence="4 5">
    <name type="scientific">Ceutorhynchus assimilis</name>
    <name type="common">cabbage seed weevil</name>
    <dbReference type="NCBI Taxonomy" id="467358"/>
    <lineage>
        <taxon>Eukaryota</taxon>
        <taxon>Metazoa</taxon>
        <taxon>Ecdysozoa</taxon>
        <taxon>Arthropoda</taxon>
        <taxon>Hexapoda</taxon>
        <taxon>Insecta</taxon>
        <taxon>Pterygota</taxon>
        <taxon>Neoptera</taxon>
        <taxon>Endopterygota</taxon>
        <taxon>Coleoptera</taxon>
        <taxon>Polyphaga</taxon>
        <taxon>Cucujiformia</taxon>
        <taxon>Curculionidae</taxon>
        <taxon>Ceutorhynchinae</taxon>
        <taxon>Ceutorhynchus</taxon>
    </lineage>
</organism>
<comment type="similarity">
    <text evidence="1">Belongs to the FAM161 family.</text>
</comment>
<dbReference type="PANTHER" id="PTHR21501">
    <property type="entry name" value="PROTEIN FAM-161"/>
    <property type="match status" value="1"/>
</dbReference>
<feature type="compositionally biased region" description="Basic residues" evidence="3">
    <location>
        <begin position="443"/>
        <end position="456"/>
    </location>
</feature>
<evidence type="ECO:0008006" key="6">
    <source>
        <dbReference type="Google" id="ProtNLM"/>
    </source>
</evidence>
<dbReference type="PANTHER" id="PTHR21501:SF1">
    <property type="entry name" value="PROTEIN FAM-161"/>
    <property type="match status" value="1"/>
</dbReference>
<dbReference type="GO" id="GO:0005856">
    <property type="term" value="C:cytoskeleton"/>
    <property type="evidence" value="ECO:0007669"/>
    <property type="project" value="UniProtKB-ARBA"/>
</dbReference>
<evidence type="ECO:0000313" key="4">
    <source>
        <dbReference type="EMBL" id="CAH1122906.1"/>
    </source>
</evidence>
<dbReference type="GO" id="GO:0005929">
    <property type="term" value="C:cilium"/>
    <property type="evidence" value="ECO:0007669"/>
    <property type="project" value="TreeGrafter"/>
</dbReference>